<reference evidence="1" key="1">
    <citation type="submission" date="2016-07" db="EMBL/GenBank/DDBJ databases">
        <authorList>
            <person name="Bretaudeau A."/>
        </authorList>
    </citation>
    <scope>NUCLEOTIDE SEQUENCE</scope>
    <source>
        <strain evidence="1">Rice</strain>
        <tissue evidence="1">Whole body</tissue>
    </source>
</reference>
<protein>
    <submittedName>
        <fullName evidence="1">SFRICE_036802</fullName>
    </submittedName>
</protein>
<name>A0A2H1WQ38_SPOFR</name>
<organism evidence="1">
    <name type="scientific">Spodoptera frugiperda</name>
    <name type="common">Fall armyworm</name>
    <dbReference type="NCBI Taxonomy" id="7108"/>
    <lineage>
        <taxon>Eukaryota</taxon>
        <taxon>Metazoa</taxon>
        <taxon>Ecdysozoa</taxon>
        <taxon>Arthropoda</taxon>
        <taxon>Hexapoda</taxon>
        <taxon>Insecta</taxon>
        <taxon>Pterygota</taxon>
        <taxon>Neoptera</taxon>
        <taxon>Endopterygota</taxon>
        <taxon>Lepidoptera</taxon>
        <taxon>Glossata</taxon>
        <taxon>Ditrysia</taxon>
        <taxon>Noctuoidea</taxon>
        <taxon>Noctuidae</taxon>
        <taxon>Amphipyrinae</taxon>
        <taxon>Spodoptera</taxon>
    </lineage>
</organism>
<proteinExistence type="predicted"/>
<gene>
    <name evidence="1" type="ORF">SFRICE_036802</name>
</gene>
<evidence type="ECO:0000313" key="1">
    <source>
        <dbReference type="EMBL" id="SOQ55179.1"/>
    </source>
</evidence>
<sequence>MITGLSNTLPDPRIESETPLLSSCTYNQSTNETNECSGFKEILIMQRHAFYPRRCRKRCTLRHVIPLYKVHPLLTICVINAILLKQASFQLALAFSQYSQYVPV</sequence>
<dbReference type="EMBL" id="ODYU01010213">
    <property type="protein sequence ID" value="SOQ55179.1"/>
    <property type="molecule type" value="Genomic_DNA"/>
</dbReference>
<dbReference type="AlphaFoldDB" id="A0A2H1WQ38"/>
<accession>A0A2H1WQ38</accession>